<dbReference type="CDD" id="cd06270">
    <property type="entry name" value="PBP1_GalS-like"/>
    <property type="match status" value="1"/>
</dbReference>
<dbReference type="Proteomes" id="UP000031197">
    <property type="component" value="Unassembled WGS sequence"/>
</dbReference>
<feature type="domain" description="HTH lacI-type" evidence="4">
    <location>
        <begin position="2"/>
        <end position="56"/>
    </location>
</feature>
<dbReference type="PRINTS" id="PR00036">
    <property type="entry name" value="HTHLACI"/>
</dbReference>
<protein>
    <submittedName>
        <fullName evidence="5">Transcriptional regulator</fullName>
    </submittedName>
</protein>
<evidence type="ECO:0000313" key="5">
    <source>
        <dbReference type="EMBL" id="KHT55827.1"/>
    </source>
</evidence>
<dbReference type="SUPFAM" id="SSF47413">
    <property type="entry name" value="lambda repressor-like DNA-binding domains"/>
    <property type="match status" value="1"/>
</dbReference>
<sequence length="333" mass="36438">MATIKDIAQAAGVSLATVSRVINNGPKVGNDTRKRVKKIMEEMGYRPNANARALVTKRSASLGVVIAELHDPFFAMLAHGVESITRKNNVQILLSAGSIEKETELRAIETLLEHRVEAMVVHSKALDDETLIGFANQVPGFVLINRYIPEIANRCVWLDNVTGGRLMAEYAINQGHEHVAVISSQYRIDDPNHRLEGIRNAVNNANLSLPESMIEYATPDQEGGELAMQNLLATGAKFTAVLAYNDAMASGAMTMLQDHGISVPEQVSVMGYDDVLLAKYCRPKLTTLRYPVEMMAAKAAELALKYASGSKPEEGLTFKYTPTVVKRDSVVRV</sequence>
<dbReference type="SUPFAM" id="SSF53822">
    <property type="entry name" value="Periplasmic binding protein-like I"/>
    <property type="match status" value="1"/>
</dbReference>
<dbReference type="RefSeq" id="WP_039217407.1">
    <property type="nucleotide sequence ID" value="NZ_JWLW01000006.1"/>
</dbReference>
<organism evidence="5 6">
    <name type="scientific">Alteromonas marina</name>
    <dbReference type="NCBI Taxonomy" id="203795"/>
    <lineage>
        <taxon>Bacteria</taxon>
        <taxon>Pseudomonadati</taxon>
        <taxon>Pseudomonadota</taxon>
        <taxon>Gammaproteobacteria</taxon>
        <taxon>Alteromonadales</taxon>
        <taxon>Alteromonadaceae</taxon>
        <taxon>Alteromonas/Salinimonas group</taxon>
        <taxon>Alteromonas</taxon>
    </lineage>
</organism>
<proteinExistence type="predicted"/>
<dbReference type="PANTHER" id="PTHR30146">
    <property type="entry name" value="LACI-RELATED TRANSCRIPTIONAL REPRESSOR"/>
    <property type="match status" value="1"/>
</dbReference>
<dbReference type="InterPro" id="IPR046335">
    <property type="entry name" value="LacI/GalR-like_sensor"/>
</dbReference>
<dbReference type="PROSITE" id="PS00356">
    <property type="entry name" value="HTH_LACI_1"/>
    <property type="match status" value="1"/>
</dbReference>
<dbReference type="PANTHER" id="PTHR30146:SF98">
    <property type="entry name" value="HTH-TYPE TRANSCRIPTIONAL REGULATOR GALR"/>
    <property type="match status" value="1"/>
</dbReference>
<dbReference type="EMBL" id="JWLW01000006">
    <property type="protein sequence ID" value="KHT55827.1"/>
    <property type="molecule type" value="Genomic_DNA"/>
</dbReference>
<evidence type="ECO:0000256" key="1">
    <source>
        <dbReference type="ARBA" id="ARBA00023015"/>
    </source>
</evidence>
<dbReference type="GO" id="GO:0003700">
    <property type="term" value="F:DNA-binding transcription factor activity"/>
    <property type="evidence" value="ECO:0007669"/>
    <property type="project" value="TreeGrafter"/>
</dbReference>
<keyword evidence="1" id="KW-0805">Transcription regulation</keyword>
<dbReference type="Gene3D" id="1.10.260.40">
    <property type="entry name" value="lambda repressor-like DNA-binding domains"/>
    <property type="match status" value="1"/>
</dbReference>
<dbReference type="GO" id="GO:0000976">
    <property type="term" value="F:transcription cis-regulatory region binding"/>
    <property type="evidence" value="ECO:0007669"/>
    <property type="project" value="TreeGrafter"/>
</dbReference>
<dbReference type="InterPro" id="IPR010982">
    <property type="entry name" value="Lambda_DNA-bd_dom_sf"/>
</dbReference>
<evidence type="ECO:0000256" key="3">
    <source>
        <dbReference type="ARBA" id="ARBA00023163"/>
    </source>
</evidence>
<dbReference type="Pfam" id="PF13377">
    <property type="entry name" value="Peripla_BP_3"/>
    <property type="match status" value="1"/>
</dbReference>
<dbReference type="AlphaFoldDB" id="A0A0B3YFD7"/>
<keyword evidence="2" id="KW-0238">DNA-binding</keyword>
<keyword evidence="3" id="KW-0804">Transcription</keyword>
<reference evidence="5 6" key="1">
    <citation type="submission" date="2014-12" db="EMBL/GenBank/DDBJ databases">
        <title>Genome sequencing of Alteromonas marina AD001.</title>
        <authorList>
            <person name="Adrian T.G.S."/>
            <person name="Chan K.G."/>
        </authorList>
    </citation>
    <scope>NUCLEOTIDE SEQUENCE [LARGE SCALE GENOMIC DNA]</scope>
    <source>
        <strain evidence="5 6">AD001</strain>
    </source>
</reference>
<evidence type="ECO:0000256" key="2">
    <source>
        <dbReference type="ARBA" id="ARBA00023125"/>
    </source>
</evidence>
<dbReference type="PROSITE" id="PS50932">
    <property type="entry name" value="HTH_LACI_2"/>
    <property type="match status" value="1"/>
</dbReference>
<comment type="caution">
    <text evidence="5">The sequence shown here is derived from an EMBL/GenBank/DDBJ whole genome shotgun (WGS) entry which is preliminary data.</text>
</comment>
<accession>A0A0B3YFD7</accession>
<evidence type="ECO:0000259" key="4">
    <source>
        <dbReference type="PROSITE" id="PS50932"/>
    </source>
</evidence>
<dbReference type="SMART" id="SM00354">
    <property type="entry name" value="HTH_LACI"/>
    <property type="match status" value="1"/>
</dbReference>
<dbReference type="Pfam" id="PF00356">
    <property type="entry name" value="LacI"/>
    <property type="match status" value="1"/>
</dbReference>
<dbReference type="Gene3D" id="3.40.50.2300">
    <property type="match status" value="2"/>
</dbReference>
<dbReference type="InterPro" id="IPR000843">
    <property type="entry name" value="HTH_LacI"/>
</dbReference>
<name>A0A0B3YFD7_9ALTE</name>
<evidence type="ECO:0000313" key="6">
    <source>
        <dbReference type="Proteomes" id="UP000031197"/>
    </source>
</evidence>
<dbReference type="OrthoDB" id="9798934at2"/>
<dbReference type="InterPro" id="IPR028082">
    <property type="entry name" value="Peripla_BP_I"/>
</dbReference>
<gene>
    <name evidence="5" type="ORF">RJ41_04255</name>
</gene>
<dbReference type="CDD" id="cd01392">
    <property type="entry name" value="HTH_LacI"/>
    <property type="match status" value="1"/>
</dbReference>
<keyword evidence="6" id="KW-1185">Reference proteome</keyword>